<evidence type="ECO:0000313" key="4">
    <source>
        <dbReference type="Proteomes" id="UP000813462"/>
    </source>
</evidence>
<dbReference type="PROSITE" id="PS51354">
    <property type="entry name" value="GLUTAREDOXIN_2"/>
    <property type="match status" value="1"/>
</dbReference>
<accession>A0A978VMW1</accession>
<evidence type="ECO:0000259" key="2">
    <source>
        <dbReference type="Pfam" id="PF00462"/>
    </source>
</evidence>
<feature type="compositionally biased region" description="Basic and acidic residues" evidence="1">
    <location>
        <begin position="193"/>
        <end position="205"/>
    </location>
</feature>
<dbReference type="InterPro" id="IPR002109">
    <property type="entry name" value="Glutaredoxin"/>
</dbReference>
<dbReference type="Gene3D" id="3.40.30.10">
    <property type="entry name" value="Glutaredoxin"/>
    <property type="match status" value="1"/>
</dbReference>
<feature type="compositionally biased region" description="Acidic residues" evidence="1">
    <location>
        <begin position="206"/>
        <end position="216"/>
    </location>
</feature>
<dbReference type="Proteomes" id="UP000813462">
    <property type="component" value="Unassembled WGS sequence"/>
</dbReference>
<evidence type="ECO:0000256" key="1">
    <source>
        <dbReference type="SAM" id="MobiDB-lite"/>
    </source>
</evidence>
<dbReference type="PANTHER" id="PTHR45669:SF28">
    <property type="entry name" value="GLUTAREDOXIN DOMAIN-CONTAINING PROTEIN"/>
    <property type="match status" value="1"/>
</dbReference>
<dbReference type="Pfam" id="PF00462">
    <property type="entry name" value="Glutaredoxin"/>
    <property type="match status" value="1"/>
</dbReference>
<evidence type="ECO:0000313" key="3">
    <source>
        <dbReference type="EMBL" id="KAH7536886.1"/>
    </source>
</evidence>
<feature type="region of interest" description="Disordered" evidence="1">
    <location>
        <begin position="193"/>
        <end position="229"/>
    </location>
</feature>
<dbReference type="InterPro" id="IPR036249">
    <property type="entry name" value="Thioredoxin-like_sf"/>
</dbReference>
<dbReference type="AlphaFoldDB" id="A0A978VMW1"/>
<dbReference type="PANTHER" id="PTHR45669">
    <property type="entry name" value="GLUTAREDOXIN DOMAIN-CONTAINING CYSTEINE-RICH PROTEIN CG12206-RELATED"/>
    <property type="match status" value="1"/>
</dbReference>
<sequence>MKGMKGKLLKKIKSIRPVGYLKLQDRVLQVNASYGYVDSSSQKNSVFQDENRLVCEETEQKKMKQSCFIEQEPDIIDVSELMRDLEDEETEFDEDIDDKENIGPPMAVKDRVGLKNDFEIREKTEQEFRQGRASEASELAEPDPEIRLQTPLSEIDISSFRRPDLNSRTLFDPNLLAAFQQAVVEYIRTSEAERKDRTEREKLTENEEEEEGEGEEPPPAKSRRIESDTDELDSDPLLEFAEKCPPAGSEAVILYTTTLRGIRKTFENCNSIRFLLESFRLVFFERDISMHSEFREELWRVLDGKALPPRLFIKGRYIGGAEEVLSLHEQGKLKRLFEGVALDSSNGACEGCGGIRFVVCFNCNGSHKLIGEDGQSDTCPNCNENGLILCPICC</sequence>
<gene>
    <name evidence="3" type="ORF">FEM48_Zijuj03G0033600</name>
</gene>
<reference evidence="3" key="1">
    <citation type="journal article" date="2021" name="Front. Plant Sci.">
        <title>Chromosome-Scale Genome Assembly for Chinese Sour Jujube and Insights Into Its Genome Evolution and Domestication Signature.</title>
        <authorList>
            <person name="Shen L.-Y."/>
            <person name="Luo H."/>
            <person name="Wang X.-L."/>
            <person name="Wang X.-M."/>
            <person name="Qiu X.-J."/>
            <person name="Liu H."/>
            <person name="Zhou S.-S."/>
            <person name="Jia K.-H."/>
            <person name="Nie S."/>
            <person name="Bao Y.-T."/>
            <person name="Zhang R.-G."/>
            <person name="Yun Q.-Z."/>
            <person name="Chai Y.-H."/>
            <person name="Lu J.-Y."/>
            <person name="Li Y."/>
            <person name="Zhao S.-W."/>
            <person name="Mao J.-F."/>
            <person name="Jia S.-G."/>
            <person name="Mao Y.-M."/>
        </authorList>
    </citation>
    <scope>NUCLEOTIDE SEQUENCE</scope>
    <source>
        <strain evidence="3">AT0</strain>
        <tissue evidence="3">Leaf</tissue>
    </source>
</reference>
<dbReference type="OrthoDB" id="423313at2759"/>
<dbReference type="CDD" id="cd03031">
    <property type="entry name" value="GRX_GRX_like"/>
    <property type="match status" value="1"/>
</dbReference>
<dbReference type="Pfam" id="PF23733">
    <property type="entry name" value="GRXCR1-2_C"/>
    <property type="match status" value="1"/>
</dbReference>
<name>A0A978VMW1_ZIZJJ</name>
<feature type="domain" description="Glutaredoxin" evidence="2">
    <location>
        <begin position="252"/>
        <end position="318"/>
    </location>
</feature>
<comment type="caution">
    <text evidence="3">The sequence shown here is derived from an EMBL/GenBank/DDBJ whole genome shotgun (WGS) entry which is preliminary data.</text>
</comment>
<proteinExistence type="predicted"/>
<protein>
    <recommendedName>
        <fullName evidence="2">Glutaredoxin domain-containing protein</fullName>
    </recommendedName>
</protein>
<organism evidence="3 4">
    <name type="scientific">Ziziphus jujuba var. spinosa</name>
    <dbReference type="NCBI Taxonomy" id="714518"/>
    <lineage>
        <taxon>Eukaryota</taxon>
        <taxon>Viridiplantae</taxon>
        <taxon>Streptophyta</taxon>
        <taxon>Embryophyta</taxon>
        <taxon>Tracheophyta</taxon>
        <taxon>Spermatophyta</taxon>
        <taxon>Magnoliopsida</taxon>
        <taxon>eudicotyledons</taxon>
        <taxon>Gunneridae</taxon>
        <taxon>Pentapetalae</taxon>
        <taxon>rosids</taxon>
        <taxon>fabids</taxon>
        <taxon>Rosales</taxon>
        <taxon>Rhamnaceae</taxon>
        <taxon>Paliureae</taxon>
        <taxon>Ziziphus</taxon>
    </lineage>
</organism>
<dbReference type="SUPFAM" id="SSF52833">
    <property type="entry name" value="Thioredoxin-like"/>
    <property type="match status" value="1"/>
</dbReference>
<feature type="region of interest" description="Disordered" evidence="1">
    <location>
        <begin position="125"/>
        <end position="150"/>
    </location>
</feature>
<dbReference type="EMBL" id="JAEACU010000003">
    <property type="protein sequence ID" value="KAH7536886.1"/>
    <property type="molecule type" value="Genomic_DNA"/>
</dbReference>